<dbReference type="HOGENOM" id="CLU_2439758_0_0_0"/>
<dbReference type="Proteomes" id="UP000006056">
    <property type="component" value="Chromosome"/>
</dbReference>
<proteinExistence type="predicted"/>
<organism evidence="1 2">
    <name type="scientific">Terriglobus roseus (strain DSM 18391 / NRRL B-41598 / KBS 63)</name>
    <dbReference type="NCBI Taxonomy" id="926566"/>
    <lineage>
        <taxon>Bacteria</taxon>
        <taxon>Pseudomonadati</taxon>
        <taxon>Acidobacteriota</taxon>
        <taxon>Terriglobia</taxon>
        <taxon>Terriglobales</taxon>
        <taxon>Acidobacteriaceae</taxon>
        <taxon>Terriglobus</taxon>
    </lineage>
</organism>
<evidence type="ECO:0000313" key="2">
    <source>
        <dbReference type="Proteomes" id="UP000006056"/>
    </source>
</evidence>
<gene>
    <name evidence="1" type="ordered locus">Terro_3199</name>
</gene>
<dbReference type="AlphaFoldDB" id="I3ZJK2"/>
<sequence length="90" mass="10330">MKRYEIIRTTLSEMNCPPDYVEIAIAELGRRLPDTEFRVCGDFLTPTADCCESCHTFYPHYDMKLIELPDRVSGWVCCAVERQLASTPPI</sequence>
<dbReference type="KEGG" id="trs:Terro_3199"/>
<dbReference type="STRING" id="926566.Terro_3199"/>
<dbReference type="RefSeq" id="WP_014786681.1">
    <property type="nucleotide sequence ID" value="NC_018014.1"/>
</dbReference>
<protein>
    <submittedName>
        <fullName evidence="1">Uncharacterized protein</fullName>
    </submittedName>
</protein>
<dbReference type="EMBL" id="CP003379">
    <property type="protein sequence ID" value="AFL89420.1"/>
    <property type="molecule type" value="Genomic_DNA"/>
</dbReference>
<evidence type="ECO:0000313" key="1">
    <source>
        <dbReference type="EMBL" id="AFL89420.1"/>
    </source>
</evidence>
<accession>I3ZJK2</accession>
<name>I3ZJK2_TERRK</name>
<keyword evidence="2" id="KW-1185">Reference proteome</keyword>
<reference evidence="1 2" key="1">
    <citation type="submission" date="2012-06" db="EMBL/GenBank/DDBJ databases">
        <title>Complete genome of Terriglobus roseus DSM 18391.</title>
        <authorList>
            <consortium name="US DOE Joint Genome Institute (JGI-PGF)"/>
            <person name="Lucas S."/>
            <person name="Copeland A."/>
            <person name="Lapidus A."/>
            <person name="Glavina del Rio T."/>
            <person name="Dalin E."/>
            <person name="Tice H."/>
            <person name="Bruce D."/>
            <person name="Goodwin L."/>
            <person name="Pitluck S."/>
            <person name="Peters L."/>
            <person name="Mikhailova N."/>
            <person name="Munk A.C.C."/>
            <person name="Kyrpides N."/>
            <person name="Mavromatis K."/>
            <person name="Ivanova N."/>
            <person name="Brettin T."/>
            <person name="Detter J.C."/>
            <person name="Han C."/>
            <person name="Larimer F."/>
            <person name="Land M."/>
            <person name="Hauser L."/>
            <person name="Markowitz V."/>
            <person name="Cheng J.-F."/>
            <person name="Hugenholtz P."/>
            <person name="Woyke T."/>
            <person name="Wu D."/>
            <person name="Brambilla E."/>
            <person name="Klenk H.-P."/>
            <person name="Eisen J.A."/>
        </authorList>
    </citation>
    <scope>NUCLEOTIDE SEQUENCE [LARGE SCALE GENOMIC DNA]</scope>
    <source>
        <strain evidence="2">DSM 18391 / NRRL B-41598 / KBS 63</strain>
    </source>
</reference>